<evidence type="ECO:0000313" key="2">
    <source>
        <dbReference type="EMBL" id="QFY60755.1"/>
    </source>
</evidence>
<organism evidence="2 3">
    <name type="scientific">Rhizobium grahamii</name>
    <dbReference type="NCBI Taxonomy" id="1120045"/>
    <lineage>
        <taxon>Bacteria</taxon>
        <taxon>Pseudomonadati</taxon>
        <taxon>Pseudomonadota</taxon>
        <taxon>Alphaproteobacteria</taxon>
        <taxon>Hyphomicrobiales</taxon>
        <taxon>Rhizobiaceae</taxon>
        <taxon>Rhizobium/Agrobacterium group</taxon>
        <taxon>Rhizobium</taxon>
    </lineage>
</organism>
<keyword evidence="1" id="KW-0472">Membrane</keyword>
<dbReference type="AlphaFoldDB" id="A0A5Q0C662"/>
<proteinExistence type="predicted"/>
<accession>A0A5Q0C662</accession>
<evidence type="ECO:0000313" key="3">
    <source>
        <dbReference type="Proteomes" id="UP000326881"/>
    </source>
</evidence>
<keyword evidence="1" id="KW-1133">Transmembrane helix</keyword>
<dbReference type="KEGG" id="rgr:FZ934_10180"/>
<name>A0A5Q0C662_9HYPH</name>
<protein>
    <submittedName>
        <fullName evidence="2">Uncharacterized protein</fullName>
    </submittedName>
</protein>
<sequence>MFLNDELAAGRLRARRVCISLMVAVVAVTASLVTTFSLVTAAYAGELPRTELRAMTADFNTALHGSKPVLKIASTENVHTDKQLLAASAAATFQSQADQQILHGLTALMLALTAISGMAVWRRRLHGLFSGEHA</sequence>
<feature type="transmembrane region" description="Helical" evidence="1">
    <location>
        <begin position="21"/>
        <end position="45"/>
    </location>
</feature>
<gene>
    <name evidence="2" type="ORF">FZ934_10180</name>
</gene>
<feature type="transmembrane region" description="Helical" evidence="1">
    <location>
        <begin position="101"/>
        <end position="121"/>
    </location>
</feature>
<keyword evidence="3" id="KW-1185">Reference proteome</keyword>
<keyword evidence="1" id="KW-0812">Transmembrane</keyword>
<reference evidence="2 3" key="1">
    <citation type="submission" date="2019-08" db="EMBL/GenBank/DDBJ databases">
        <title>Prosopis cineraria nodule microbiome.</title>
        <authorList>
            <person name="Ali R."/>
            <person name="Chaluvadi S.R."/>
            <person name="Wang X."/>
        </authorList>
    </citation>
    <scope>NUCLEOTIDE SEQUENCE [LARGE SCALE GENOMIC DNA]</scope>
    <source>
        <strain evidence="2 3">BG7</strain>
    </source>
</reference>
<dbReference type="RefSeq" id="WP_153270964.1">
    <property type="nucleotide sequence ID" value="NZ_CP043498.1"/>
</dbReference>
<dbReference type="OrthoDB" id="8404241at2"/>
<dbReference type="Proteomes" id="UP000326881">
    <property type="component" value="Chromosome"/>
</dbReference>
<dbReference type="EMBL" id="CP043498">
    <property type="protein sequence ID" value="QFY60755.1"/>
    <property type="molecule type" value="Genomic_DNA"/>
</dbReference>
<evidence type="ECO:0000256" key="1">
    <source>
        <dbReference type="SAM" id="Phobius"/>
    </source>
</evidence>